<dbReference type="InterPro" id="IPR050109">
    <property type="entry name" value="HTH-type_TetR-like_transc_reg"/>
</dbReference>
<keyword evidence="3" id="KW-0804">Transcription</keyword>
<evidence type="ECO:0000313" key="6">
    <source>
        <dbReference type="EMBL" id="QAY64039.1"/>
    </source>
</evidence>
<dbReference type="Pfam" id="PF02909">
    <property type="entry name" value="TetR_C_1"/>
    <property type="match status" value="1"/>
</dbReference>
<dbReference type="InterPro" id="IPR009057">
    <property type="entry name" value="Homeodomain-like_sf"/>
</dbReference>
<dbReference type="GO" id="GO:0000976">
    <property type="term" value="F:transcription cis-regulatory region binding"/>
    <property type="evidence" value="ECO:0007669"/>
    <property type="project" value="TreeGrafter"/>
</dbReference>
<sequence>MPDQERPLDAELVRLVQRLWEPPPPSRRGPKASLSIERIVDAAIALADAEGIGAVSMARLGKALGVSPMALYRHVGSKDELLAHLTDRIAADLPDLPTEGTWRERLERWMRVQIDLALARPWFLDLPLSTVMPGPQRLRWIDQAFGILADLPLTADEKFAIIGLLAQHVLGESRVQIEAARAGGEPYSDLAVMLGQFADPDAYPHLVSAFAHAPAPASGDPEDEIAFGIHVVLDGVAAYVARKQE</sequence>
<evidence type="ECO:0000256" key="2">
    <source>
        <dbReference type="ARBA" id="ARBA00023125"/>
    </source>
</evidence>
<protein>
    <submittedName>
        <fullName evidence="6">TetR/AcrR family transcriptional regulator</fullName>
    </submittedName>
</protein>
<dbReference type="Gene3D" id="1.10.357.10">
    <property type="entry name" value="Tetracycline Repressor, domain 2"/>
    <property type="match status" value="1"/>
</dbReference>
<dbReference type="OrthoDB" id="329481at2"/>
<proteinExistence type="predicted"/>
<dbReference type="PRINTS" id="PR00455">
    <property type="entry name" value="HTHTETR"/>
</dbReference>
<evidence type="ECO:0000313" key="7">
    <source>
        <dbReference type="Proteomes" id="UP000291758"/>
    </source>
</evidence>
<dbReference type="InterPro" id="IPR036271">
    <property type="entry name" value="Tet_transcr_reg_TetR-rel_C_sf"/>
</dbReference>
<dbReference type="PANTHER" id="PTHR30055:SF151">
    <property type="entry name" value="TRANSCRIPTIONAL REGULATORY PROTEIN"/>
    <property type="match status" value="1"/>
</dbReference>
<keyword evidence="1" id="KW-0805">Transcription regulation</keyword>
<evidence type="ECO:0000256" key="1">
    <source>
        <dbReference type="ARBA" id="ARBA00023015"/>
    </source>
</evidence>
<evidence type="ECO:0000259" key="5">
    <source>
        <dbReference type="PROSITE" id="PS50977"/>
    </source>
</evidence>
<name>A0A4P6ERB5_9MICO</name>
<dbReference type="InterPro" id="IPR004111">
    <property type="entry name" value="Repressor_TetR_C"/>
</dbReference>
<dbReference type="InterPro" id="IPR001647">
    <property type="entry name" value="HTH_TetR"/>
</dbReference>
<dbReference type="RefSeq" id="WP_129205198.1">
    <property type="nucleotide sequence ID" value="NZ_CP035495.1"/>
</dbReference>
<dbReference type="GO" id="GO:0003700">
    <property type="term" value="F:DNA-binding transcription factor activity"/>
    <property type="evidence" value="ECO:0007669"/>
    <property type="project" value="TreeGrafter"/>
</dbReference>
<feature type="DNA-binding region" description="H-T-H motif" evidence="4">
    <location>
        <begin position="56"/>
        <end position="75"/>
    </location>
</feature>
<dbReference type="Pfam" id="PF00440">
    <property type="entry name" value="TetR_N"/>
    <property type="match status" value="1"/>
</dbReference>
<feature type="domain" description="HTH tetR-type" evidence="5">
    <location>
        <begin position="33"/>
        <end position="93"/>
    </location>
</feature>
<dbReference type="Proteomes" id="UP000291758">
    <property type="component" value="Chromosome"/>
</dbReference>
<dbReference type="SUPFAM" id="SSF48498">
    <property type="entry name" value="Tetracyclin repressor-like, C-terminal domain"/>
    <property type="match status" value="1"/>
</dbReference>
<organism evidence="6 7">
    <name type="scientific">Xylanimonas allomyrinae</name>
    <dbReference type="NCBI Taxonomy" id="2509459"/>
    <lineage>
        <taxon>Bacteria</taxon>
        <taxon>Bacillati</taxon>
        <taxon>Actinomycetota</taxon>
        <taxon>Actinomycetes</taxon>
        <taxon>Micrococcales</taxon>
        <taxon>Promicromonosporaceae</taxon>
        <taxon>Xylanimonas</taxon>
    </lineage>
</organism>
<dbReference type="SUPFAM" id="SSF46689">
    <property type="entry name" value="Homeodomain-like"/>
    <property type="match status" value="1"/>
</dbReference>
<dbReference type="PROSITE" id="PS50977">
    <property type="entry name" value="HTH_TETR_2"/>
    <property type="match status" value="1"/>
</dbReference>
<evidence type="ECO:0000256" key="4">
    <source>
        <dbReference type="PROSITE-ProRule" id="PRU00335"/>
    </source>
</evidence>
<keyword evidence="7" id="KW-1185">Reference proteome</keyword>
<reference evidence="6 7" key="1">
    <citation type="submission" date="2019-01" db="EMBL/GenBank/DDBJ databases">
        <title>Genome sequencing of strain 2JSPR-7.</title>
        <authorList>
            <person name="Heo J."/>
            <person name="Kim S.-J."/>
            <person name="Kim J.-S."/>
            <person name="Hong S.-B."/>
            <person name="Kwon S.-W."/>
        </authorList>
    </citation>
    <scope>NUCLEOTIDE SEQUENCE [LARGE SCALE GENOMIC DNA]</scope>
    <source>
        <strain evidence="6 7">2JSPR-7</strain>
    </source>
</reference>
<gene>
    <name evidence="6" type="ORF">ET495_13320</name>
</gene>
<dbReference type="PANTHER" id="PTHR30055">
    <property type="entry name" value="HTH-TYPE TRANSCRIPTIONAL REGULATOR RUTR"/>
    <property type="match status" value="1"/>
</dbReference>
<accession>A0A4P6ERB5</accession>
<keyword evidence="2 4" id="KW-0238">DNA-binding</keyword>
<dbReference type="AlphaFoldDB" id="A0A4P6ERB5"/>
<dbReference type="GO" id="GO:0045892">
    <property type="term" value="P:negative regulation of DNA-templated transcription"/>
    <property type="evidence" value="ECO:0007669"/>
    <property type="project" value="InterPro"/>
</dbReference>
<dbReference type="EMBL" id="CP035495">
    <property type="protein sequence ID" value="QAY64039.1"/>
    <property type="molecule type" value="Genomic_DNA"/>
</dbReference>
<dbReference type="Gene3D" id="1.10.10.60">
    <property type="entry name" value="Homeodomain-like"/>
    <property type="match status" value="1"/>
</dbReference>
<evidence type="ECO:0000256" key="3">
    <source>
        <dbReference type="ARBA" id="ARBA00023163"/>
    </source>
</evidence>
<dbReference type="KEGG" id="xyl:ET495_13320"/>